<feature type="transmembrane region" description="Helical" evidence="1">
    <location>
        <begin position="6"/>
        <end position="26"/>
    </location>
</feature>
<proteinExistence type="predicted"/>
<keyword evidence="3" id="KW-1185">Reference proteome</keyword>
<keyword evidence="1" id="KW-1133">Transmembrane helix</keyword>
<evidence type="ECO:0000313" key="2">
    <source>
        <dbReference type="EMBL" id="CUR52513.1"/>
    </source>
</evidence>
<gene>
    <name evidence="2" type="ORF">NDEV_1751</name>
</gene>
<dbReference type="AlphaFoldDB" id="A0A128A578"/>
<protein>
    <submittedName>
        <fullName evidence="2">Uncharacterized protein</fullName>
    </submittedName>
</protein>
<organism evidence="2 3">
    <name type="scientific">Nitrosotalea devaniterrae</name>
    <dbReference type="NCBI Taxonomy" id="1078905"/>
    <lineage>
        <taxon>Archaea</taxon>
        <taxon>Nitrososphaerota</taxon>
        <taxon>Nitrososphaeria</taxon>
        <taxon>Nitrosotaleales</taxon>
        <taxon>Nitrosotaleaceae</taxon>
        <taxon>Nitrosotalea</taxon>
    </lineage>
</organism>
<name>A0A128A578_9ARCH</name>
<evidence type="ECO:0000256" key="1">
    <source>
        <dbReference type="SAM" id="Phobius"/>
    </source>
</evidence>
<evidence type="ECO:0000313" key="3">
    <source>
        <dbReference type="Proteomes" id="UP000196239"/>
    </source>
</evidence>
<sequence>MVRPIIILLGAIPVLAALFIVVPTLLRPEIPSVAVNSDDVISIEYSKQHLKKISFGLTQSIGADTTEVLSIANDGQTTYSLTKNGYSEPDKKYQLSKDEVKRLTALIKETGFMQIPETSYPVKNDLNEYEKFGLQVTLDGKSINLQWPDQNSTQEFIPPLINEVQNSMDAIIAEIIK</sequence>
<accession>A0A128A578</accession>
<reference evidence="3" key="1">
    <citation type="submission" date="2015-10" db="EMBL/GenBank/DDBJ databases">
        <authorList>
            <person name="Lehtovirta-Morley L.E."/>
            <person name="Vieille C."/>
        </authorList>
    </citation>
    <scope>NUCLEOTIDE SEQUENCE [LARGE SCALE GENOMIC DNA]</scope>
</reference>
<keyword evidence="1" id="KW-0472">Membrane</keyword>
<dbReference type="EMBL" id="LN890280">
    <property type="protein sequence ID" value="CUR52513.1"/>
    <property type="molecule type" value="Genomic_DNA"/>
</dbReference>
<keyword evidence="1" id="KW-0812">Transmembrane</keyword>
<dbReference type="Proteomes" id="UP000196239">
    <property type="component" value="Chromosome 1"/>
</dbReference>
<dbReference type="KEGG" id="ndv:NDEV_1751"/>